<dbReference type="InterPro" id="IPR001179">
    <property type="entry name" value="PPIase_FKBP_dom"/>
</dbReference>
<dbReference type="PANTHER" id="PTHR47862">
    <property type="entry name" value="PEPTIDYL-PROLYL CIS-TRANS ISOMERASE FKBP18, CHLOROPLASTIC"/>
    <property type="match status" value="1"/>
</dbReference>
<dbReference type="Pfam" id="PF00254">
    <property type="entry name" value="FKBP_C"/>
    <property type="match status" value="1"/>
</dbReference>
<dbReference type="PROSITE" id="PS50059">
    <property type="entry name" value="FKBP_PPIASE"/>
    <property type="match status" value="1"/>
</dbReference>
<dbReference type="InterPro" id="IPR044180">
    <property type="entry name" value="FKBP18-like"/>
</dbReference>
<name>A0A1D2A6E1_AUXPR</name>
<dbReference type="PANTHER" id="PTHR47862:SF2">
    <property type="entry name" value="PEPTIDYLPROLYL ISOMERASE"/>
    <property type="match status" value="1"/>
</dbReference>
<reference evidence="3" key="1">
    <citation type="submission" date="2015-08" db="EMBL/GenBank/DDBJ databases">
        <authorList>
            <person name="Babu N.S."/>
            <person name="Beckwith C.J."/>
            <person name="Beseler K.G."/>
            <person name="Brison A."/>
            <person name="Carone J.V."/>
            <person name="Caskin T.P."/>
            <person name="Diamond M."/>
            <person name="Durham M.E."/>
            <person name="Foxe J.M."/>
            <person name="Go M."/>
            <person name="Henderson B.A."/>
            <person name="Jones I.B."/>
            <person name="McGettigan J.A."/>
            <person name="Micheletti S.J."/>
            <person name="Nasrallah M.E."/>
            <person name="Ortiz D."/>
            <person name="Piller C.R."/>
            <person name="Privatt S.R."/>
            <person name="Schneider S.L."/>
            <person name="Sharp S."/>
            <person name="Smith T.C."/>
            <person name="Stanton J.D."/>
            <person name="Ullery H.E."/>
            <person name="Wilson R.J."/>
            <person name="Serrano M.G."/>
            <person name="Buck G."/>
            <person name="Lee V."/>
            <person name="Wang Y."/>
            <person name="Carvalho R."/>
            <person name="Voegtly L."/>
            <person name="Shi R."/>
            <person name="Duckworth R."/>
            <person name="Johnson A."/>
            <person name="Loviza R."/>
            <person name="Walstead R."/>
            <person name="Shah Z."/>
            <person name="Kiflezghi M."/>
            <person name="Wade K."/>
            <person name="Ball S.L."/>
            <person name="Bradley K.W."/>
            <person name="Asai D.J."/>
            <person name="Bowman C.A."/>
            <person name="Russell D.A."/>
            <person name="Pope W.H."/>
            <person name="Jacobs-Sera D."/>
            <person name="Hendrix R.W."/>
            <person name="Hatfull G.F."/>
        </authorList>
    </citation>
    <scope>NUCLEOTIDE SEQUENCE</scope>
</reference>
<proteinExistence type="predicted"/>
<dbReference type="GO" id="GO:0003755">
    <property type="term" value="F:peptidyl-prolyl cis-trans isomerase activity"/>
    <property type="evidence" value="ECO:0007669"/>
    <property type="project" value="UniProtKB-KW"/>
</dbReference>
<protein>
    <recommendedName>
        <fullName evidence="1">peptidylprolyl isomerase</fullName>
        <ecNumber evidence="1">5.2.1.8</ecNumber>
    </recommendedName>
</protein>
<dbReference type="EC" id="5.2.1.8" evidence="1"/>
<comment type="catalytic activity">
    <reaction evidence="1">
        <text>[protein]-peptidylproline (omega=180) = [protein]-peptidylproline (omega=0)</text>
        <dbReference type="Rhea" id="RHEA:16237"/>
        <dbReference type="Rhea" id="RHEA-COMP:10747"/>
        <dbReference type="Rhea" id="RHEA-COMP:10748"/>
        <dbReference type="ChEBI" id="CHEBI:83833"/>
        <dbReference type="ChEBI" id="CHEBI:83834"/>
        <dbReference type="EC" id="5.2.1.8"/>
    </reaction>
</comment>
<feature type="domain" description="PPIase FKBP-type" evidence="2">
    <location>
        <begin position="230"/>
        <end position="324"/>
    </location>
</feature>
<dbReference type="SUPFAM" id="SSF54534">
    <property type="entry name" value="FKBP-like"/>
    <property type="match status" value="1"/>
</dbReference>
<dbReference type="Gene3D" id="3.10.50.40">
    <property type="match status" value="1"/>
</dbReference>
<sequence>MRTMSSIHAQSSAPMCRYCPPTDALNVTKNYSRKERLPGSAARWVGSVAIMVDTFKSSFITKIDMASLVHGASCAPLGAQVLHKMEYGAWQLHAMVGSCSLCKGPTMHIPCRTSSCASEQSTPRLHRSLALSPEFSSQGSAKKLCTSTGPYLGGRDPSRRQAIKHAMAAPAAFLLAQLAAPSSSHAFPGFKKDLTSKRRVKIPESEFKAGPEGLKYYDVSPGKGPEAHEGQRVVVHFDAKWRGITFITSRQGLGVTGGNPLGFDVGARGAGGTLRGLDLGVRGMRVGGQRKLIVPPSLAYGDRGVGEVPGGATLEIDVELLYIKTSAQGARVKLIEG</sequence>
<evidence type="ECO:0000256" key="1">
    <source>
        <dbReference type="PROSITE-ProRule" id="PRU00277"/>
    </source>
</evidence>
<dbReference type="AlphaFoldDB" id="A0A1D2A6E1"/>
<accession>A0A1D2A6E1</accession>
<dbReference type="EMBL" id="GDKF01003840">
    <property type="protein sequence ID" value="JAT74782.1"/>
    <property type="molecule type" value="Transcribed_RNA"/>
</dbReference>
<evidence type="ECO:0000259" key="2">
    <source>
        <dbReference type="PROSITE" id="PS50059"/>
    </source>
</evidence>
<keyword evidence="1" id="KW-0697">Rotamase</keyword>
<gene>
    <name evidence="3" type="ORF">g.43101</name>
</gene>
<dbReference type="InterPro" id="IPR046357">
    <property type="entry name" value="PPIase_dom_sf"/>
</dbReference>
<keyword evidence="1" id="KW-0413">Isomerase</keyword>
<dbReference type="GO" id="GO:0009543">
    <property type="term" value="C:chloroplast thylakoid lumen"/>
    <property type="evidence" value="ECO:0007669"/>
    <property type="project" value="TreeGrafter"/>
</dbReference>
<organism evidence="3">
    <name type="scientific">Auxenochlorella protothecoides</name>
    <name type="common">Green microalga</name>
    <name type="synonym">Chlorella protothecoides</name>
    <dbReference type="NCBI Taxonomy" id="3075"/>
    <lineage>
        <taxon>Eukaryota</taxon>
        <taxon>Viridiplantae</taxon>
        <taxon>Chlorophyta</taxon>
        <taxon>core chlorophytes</taxon>
        <taxon>Trebouxiophyceae</taxon>
        <taxon>Chlorellales</taxon>
        <taxon>Chlorellaceae</taxon>
        <taxon>Auxenochlorella</taxon>
    </lineage>
</organism>
<evidence type="ECO:0000313" key="3">
    <source>
        <dbReference type="EMBL" id="JAT74782.1"/>
    </source>
</evidence>